<feature type="non-terminal residue" evidence="2">
    <location>
        <position position="1"/>
    </location>
</feature>
<feature type="region of interest" description="Disordered" evidence="1">
    <location>
        <begin position="246"/>
        <end position="273"/>
    </location>
</feature>
<dbReference type="EMBL" id="CAUYUJ010018332">
    <property type="protein sequence ID" value="CAK0882743.1"/>
    <property type="molecule type" value="Genomic_DNA"/>
</dbReference>
<accession>A0ABN9WBP0</accession>
<proteinExistence type="predicted"/>
<comment type="caution">
    <text evidence="2">The sequence shown here is derived from an EMBL/GenBank/DDBJ whole genome shotgun (WGS) entry which is preliminary data.</text>
</comment>
<feature type="compositionally biased region" description="Polar residues" evidence="1">
    <location>
        <begin position="442"/>
        <end position="454"/>
    </location>
</feature>
<sequence>DACRVPGVDPCVLTLPRPGAAGAVACRLGAFDALRGARGLLRGARSRGGMMTFGPSQSAITATCVDVPTWNGSAETLTSYKFKVAMFTKSISVADRHVCGPQGTGEIVQDWAAGFEKKERATASQGEIAAAAGGDSDYGKVYKSLLARFPAEALAEISGKWRRDKPFYEEDADDLEEEIGGCHDEFHGVVEQLINLVDVEEDEDPAIDGHNVDTKVFAEFELAGRGFMGARDLLRGLRVSRDSHPVVATKDGQQWRSPPPPAPGRGHFRPGRGASAGSGIEGLMYEMLDQHHVEFETDSGSCSFTFGNGLQKSSMGTASGGAFLGGELVKISLSVMPNCVPIILGMDILTDALNVVVDRGRMRIGPPALDDGALCCDRLSGKRVAVNLSTPQCGRVERPKVVMDNCDASAGSGSAGKPRASDGGQPGGAWGPCDLGDDSGGASVQPSIERSGNDATEERVLVLGDVLEFQGGGEFTAEMLDDSDMAGMFCECHDQVMGEIYTSVAEDLAEVSKPHRVDFMEVCCPEVPGLSKVVQTAYYPLALFKAWTQHILRENVSVQCGMEIFAGLGQMPEDAGGELADSLGEHLQLGDADAVDEEANVKGLRISETPTKKEELEIEQRLMGLHRNLGHPSNKTSCKILKASGAPVQVLRGALRLQCHGCHAGQLPNAARVASGIELPGVLEVLASDGLEWPTGYWVGVAGMPVPSSLFAIVDGGAGETQARRRVDGRARPTSVTWISHGCVLLRCAPEQLRAASEAEKMIAELQRQTNLDKTMTEILETAKAGTCEDLLGQGGAACSASGAAARGGSRPRWRVARRGPEMDLHVAPDEEMNKAMEDQSNLLVDLSHDKLDIALDSDGEQTAYFECLVDENTTPDGQQGLMNHILDSDVANQRRKDKVELNLSKMNPSEREEFEGAIAKGTSDGVQQQGLRPVPITRVKGAADVVRGKARLVLLGYQTKDLVQEPTASPTACRLTSWTVISIEPDVVLKKPFQVKDGEILQVVKPGYGIGEAPRHKWETVKGDFAKLGTQACELEPCLWKARCPQTGSLVGVAMARVGDFILAGDASRPEWRAMVQQTRGLYTWDALLDADKTVPRAVCGEVYWVADLQSKVPTGARGLFAAANHVVKLVKQSRRVGLQICRRDLNDLALFAWRDVARASRPGGRSQGGRVTAAVSAAAAGGKLSEFTVLDWACRKLRRVARLSLAEEVQGAGGAEGEQCMVRLVLAEVLRDKSPLWERTVSPRRLPAILVTDCRAFYDGVVRSQSAGSGLEEWRAAGEASALRDALGEGQTKVCWVRSRAQIADCPAKASWQAIGVIRAFLEKQQWRLIYDEQFASAQKRAALGKGTFDEVRTTDSQKGIAESERNSTAMVTSDYLIVIQKLQQVVESSKARAGGFFPDNEIGGRRSDRAGVHCHSVQYNLCSIIDVAIPADIILASDDDTSKVDLILELCDSDWGAGRRGQ</sequence>
<organism evidence="2 3">
    <name type="scientific">Prorocentrum cordatum</name>
    <dbReference type="NCBI Taxonomy" id="2364126"/>
    <lineage>
        <taxon>Eukaryota</taxon>
        <taxon>Sar</taxon>
        <taxon>Alveolata</taxon>
        <taxon>Dinophyceae</taxon>
        <taxon>Prorocentrales</taxon>
        <taxon>Prorocentraceae</taxon>
        <taxon>Prorocentrum</taxon>
    </lineage>
</organism>
<reference evidence="2" key="1">
    <citation type="submission" date="2023-10" db="EMBL/GenBank/DDBJ databases">
        <authorList>
            <person name="Chen Y."/>
            <person name="Shah S."/>
            <person name="Dougan E. K."/>
            <person name="Thang M."/>
            <person name="Chan C."/>
        </authorList>
    </citation>
    <scope>NUCLEOTIDE SEQUENCE [LARGE SCALE GENOMIC DNA]</scope>
</reference>
<evidence type="ECO:0000313" key="3">
    <source>
        <dbReference type="Proteomes" id="UP001189429"/>
    </source>
</evidence>
<name>A0ABN9WBP0_9DINO</name>
<feature type="non-terminal residue" evidence="2">
    <location>
        <position position="1465"/>
    </location>
</feature>
<gene>
    <name evidence="2" type="ORF">PCOR1329_LOCUS65167</name>
</gene>
<evidence type="ECO:0000256" key="1">
    <source>
        <dbReference type="SAM" id="MobiDB-lite"/>
    </source>
</evidence>
<protein>
    <submittedName>
        <fullName evidence="2">Uncharacterized protein</fullName>
    </submittedName>
</protein>
<keyword evidence="3" id="KW-1185">Reference proteome</keyword>
<dbReference type="Proteomes" id="UP001189429">
    <property type="component" value="Unassembled WGS sequence"/>
</dbReference>
<feature type="region of interest" description="Disordered" evidence="1">
    <location>
        <begin position="407"/>
        <end position="454"/>
    </location>
</feature>
<evidence type="ECO:0000313" key="2">
    <source>
        <dbReference type="EMBL" id="CAK0882743.1"/>
    </source>
</evidence>